<sequence length="110" mass="12312">MERVSLSQCIAWDILGCPPLCVGLCTGGRKLCSSYYKGSELTLITEIHLHSIANISESHSGRSHLTIKIVHNSAEMGQVRRKEWKKKTVPSKCNHCTRIPSTYQGMRPCQ</sequence>
<dbReference type="AlphaFoldDB" id="A0A7C9DJE3"/>
<name>A0A7C9DJE3_OPUST</name>
<organism evidence="1">
    <name type="scientific">Opuntia streptacantha</name>
    <name type="common">Prickly pear cactus</name>
    <name type="synonym">Opuntia cardona</name>
    <dbReference type="NCBI Taxonomy" id="393608"/>
    <lineage>
        <taxon>Eukaryota</taxon>
        <taxon>Viridiplantae</taxon>
        <taxon>Streptophyta</taxon>
        <taxon>Embryophyta</taxon>
        <taxon>Tracheophyta</taxon>
        <taxon>Spermatophyta</taxon>
        <taxon>Magnoliopsida</taxon>
        <taxon>eudicotyledons</taxon>
        <taxon>Gunneridae</taxon>
        <taxon>Pentapetalae</taxon>
        <taxon>Caryophyllales</taxon>
        <taxon>Cactineae</taxon>
        <taxon>Cactaceae</taxon>
        <taxon>Opuntioideae</taxon>
        <taxon>Opuntia</taxon>
    </lineage>
</organism>
<reference evidence="1" key="1">
    <citation type="journal article" date="2013" name="J. Plant Res.">
        <title>Effect of fungi and light on seed germination of three Opuntia species from semiarid lands of central Mexico.</title>
        <authorList>
            <person name="Delgado-Sanchez P."/>
            <person name="Jimenez-Bremont J.F."/>
            <person name="Guerrero-Gonzalez Mde L."/>
            <person name="Flores J."/>
        </authorList>
    </citation>
    <scope>NUCLEOTIDE SEQUENCE</scope>
    <source>
        <tissue evidence="1">Cladode</tissue>
    </source>
</reference>
<accession>A0A7C9DJE3</accession>
<proteinExistence type="predicted"/>
<reference evidence="1" key="2">
    <citation type="submission" date="2020-07" db="EMBL/GenBank/DDBJ databases">
        <authorList>
            <person name="Vera ALvarez R."/>
            <person name="Arias-Moreno D.M."/>
            <person name="Jimenez-Jacinto V."/>
            <person name="Jimenez-Bremont J.F."/>
            <person name="Swaminathan K."/>
            <person name="Moose S.P."/>
            <person name="Guerrero-Gonzalez M.L."/>
            <person name="Marino-Ramirez L."/>
            <person name="Landsman D."/>
            <person name="Rodriguez-Kessler M."/>
            <person name="Delgado-Sanchez P."/>
        </authorList>
    </citation>
    <scope>NUCLEOTIDE SEQUENCE</scope>
    <source>
        <tissue evidence="1">Cladode</tissue>
    </source>
</reference>
<dbReference type="EMBL" id="GISG01115953">
    <property type="protein sequence ID" value="MBA4639888.1"/>
    <property type="molecule type" value="Transcribed_RNA"/>
</dbReference>
<evidence type="ECO:0000313" key="1">
    <source>
        <dbReference type="EMBL" id="MBA4639888.1"/>
    </source>
</evidence>
<protein>
    <submittedName>
        <fullName evidence="1">Uncharacterized protein</fullName>
    </submittedName>
</protein>